<protein>
    <submittedName>
        <fullName evidence="3">KRAB-A domain-containing protein 2-like</fullName>
    </submittedName>
</protein>
<dbReference type="OMA" id="TINCAPV"/>
<dbReference type="InParanoid" id="A0A4W3GZE2"/>
<dbReference type="InterPro" id="IPR050951">
    <property type="entry name" value="Retrovirus_Pol_polyprotein"/>
</dbReference>
<dbReference type="GO" id="GO:0003676">
    <property type="term" value="F:nucleic acid binding"/>
    <property type="evidence" value="ECO:0007669"/>
    <property type="project" value="InterPro"/>
</dbReference>
<dbReference type="InterPro" id="IPR012337">
    <property type="entry name" value="RNaseH-like_sf"/>
</dbReference>
<feature type="compositionally biased region" description="Polar residues" evidence="1">
    <location>
        <begin position="345"/>
        <end position="364"/>
    </location>
</feature>
<evidence type="ECO:0000313" key="3">
    <source>
        <dbReference type="Ensembl" id="ENSCMIP00000008292.1"/>
    </source>
</evidence>
<feature type="compositionally biased region" description="Polar residues" evidence="1">
    <location>
        <begin position="373"/>
        <end position="390"/>
    </location>
</feature>
<accession>A0A4W3GZE2</accession>
<sequence>MFECLLKVQKMFSRGSCLRDMKNVKSILSPRYEVLQCGDVEKLIKRRTNPEEPPLYYVSIEDTFEVIKRAHIATGHGGRDRMIKELQHKYANVPTKALELFKSLCEDCQKKRKRPMTKGVVARPTLTEEFASGGQVDLIDMRSTSHSNFKWIMVYQDCLTKFCVLRPLFTELAAEVAFQLLDIFLLLGAPAVLQSDNGSECTARIVTELKQVWPNLTLFHGQARHPQSQGSVERTNRDIKEMLGAWLSDNNAQDWTVGIKFVQFQKNSAHHSGISCSPYAAMFGNEARVGLTSSSLPTELISTLESELHLMAVLPDNAPEEVPVDNYSNSSDTATEASMPPSDSDGATHTAKPTSLSAGTSAEQHSPIEVIETPTTSVSVSPDASITDPPQLSPVVSVSSMPEMSRDAPVQTLISQALEDRLTPISKRRDAAQMAQVAQAEGMVKRSRLDLQAATPGCPSASSGQG</sequence>
<reference evidence="3" key="4">
    <citation type="submission" date="2025-08" db="UniProtKB">
        <authorList>
            <consortium name="Ensembl"/>
        </authorList>
    </citation>
    <scope>IDENTIFICATION</scope>
</reference>
<reference evidence="4" key="2">
    <citation type="journal article" date="2007" name="PLoS Biol.">
        <title>Survey sequencing and comparative analysis of the elephant shark (Callorhinchus milii) genome.</title>
        <authorList>
            <person name="Venkatesh B."/>
            <person name="Kirkness E.F."/>
            <person name="Loh Y.H."/>
            <person name="Halpern A.L."/>
            <person name="Lee A.P."/>
            <person name="Johnson J."/>
            <person name="Dandona N."/>
            <person name="Viswanathan L.D."/>
            <person name="Tay A."/>
            <person name="Venter J.C."/>
            <person name="Strausberg R.L."/>
            <person name="Brenner S."/>
        </authorList>
    </citation>
    <scope>NUCLEOTIDE SEQUENCE [LARGE SCALE GENOMIC DNA]</scope>
</reference>
<reference evidence="4" key="3">
    <citation type="journal article" date="2014" name="Nature">
        <title>Elephant shark genome provides unique insights into gnathostome evolution.</title>
        <authorList>
            <consortium name="International Elephant Shark Genome Sequencing Consortium"/>
            <person name="Venkatesh B."/>
            <person name="Lee A.P."/>
            <person name="Ravi V."/>
            <person name="Maurya A.K."/>
            <person name="Lian M.M."/>
            <person name="Swann J.B."/>
            <person name="Ohta Y."/>
            <person name="Flajnik M.F."/>
            <person name="Sutoh Y."/>
            <person name="Kasahara M."/>
            <person name="Hoon S."/>
            <person name="Gangu V."/>
            <person name="Roy S.W."/>
            <person name="Irimia M."/>
            <person name="Korzh V."/>
            <person name="Kondrychyn I."/>
            <person name="Lim Z.W."/>
            <person name="Tay B.H."/>
            <person name="Tohari S."/>
            <person name="Kong K.W."/>
            <person name="Ho S."/>
            <person name="Lorente-Galdos B."/>
            <person name="Quilez J."/>
            <person name="Marques-Bonet T."/>
            <person name="Raney B.J."/>
            <person name="Ingham P.W."/>
            <person name="Tay A."/>
            <person name="Hillier L.W."/>
            <person name="Minx P."/>
            <person name="Boehm T."/>
            <person name="Wilson R.K."/>
            <person name="Brenner S."/>
            <person name="Warren W.C."/>
        </authorList>
    </citation>
    <scope>NUCLEOTIDE SEQUENCE [LARGE SCALE GENOMIC DNA]</scope>
</reference>
<dbReference type="PANTHER" id="PTHR37984">
    <property type="entry name" value="PROTEIN CBG26694"/>
    <property type="match status" value="1"/>
</dbReference>
<dbReference type="InterPro" id="IPR001584">
    <property type="entry name" value="Integrase_cat-core"/>
</dbReference>
<dbReference type="PROSITE" id="PS50994">
    <property type="entry name" value="INTEGRASE"/>
    <property type="match status" value="1"/>
</dbReference>
<dbReference type="Ensembl" id="ENSCMIT00000008529.1">
    <property type="protein sequence ID" value="ENSCMIP00000008292.1"/>
    <property type="gene ID" value="ENSCMIG00000004458.1"/>
</dbReference>
<dbReference type="GeneTree" id="ENSGT00940000163300"/>
<dbReference type="Gene3D" id="3.30.420.10">
    <property type="entry name" value="Ribonuclease H-like superfamily/Ribonuclease H"/>
    <property type="match status" value="1"/>
</dbReference>
<name>A0A4W3GZE2_CALMI</name>
<keyword evidence="4" id="KW-1185">Reference proteome</keyword>
<dbReference type="AlphaFoldDB" id="A0A4W3GZE2"/>
<evidence type="ECO:0000313" key="4">
    <source>
        <dbReference type="Proteomes" id="UP000314986"/>
    </source>
</evidence>
<reference evidence="4" key="1">
    <citation type="journal article" date="2006" name="Science">
        <title>Ancient noncoding elements conserved in the human genome.</title>
        <authorList>
            <person name="Venkatesh B."/>
            <person name="Kirkness E.F."/>
            <person name="Loh Y.H."/>
            <person name="Halpern A.L."/>
            <person name="Lee A.P."/>
            <person name="Johnson J."/>
            <person name="Dandona N."/>
            <person name="Viswanathan L.D."/>
            <person name="Tay A."/>
            <person name="Venter J.C."/>
            <person name="Strausberg R.L."/>
            <person name="Brenner S."/>
        </authorList>
    </citation>
    <scope>NUCLEOTIDE SEQUENCE [LARGE SCALE GENOMIC DNA]</scope>
</reference>
<feature type="compositionally biased region" description="Polar residues" evidence="1">
    <location>
        <begin position="326"/>
        <end position="336"/>
    </location>
</feature>
<dbReference type="Proteomes" id="UP000314986">
    <property type="component" value="Unassembled WGS sequence"/>
</dbReference>
<feature type="region of interest" description="Disordered" evidence="1">
    <location>
        <begin position="319"/>
        <end position="402"/>
    </location>
</feature>
<reference evidence="3" key="5">
    <citation type="submission" date="2025-09" db="UniProtKB">
        <authorList>
            <consortium name="Ensembl"/>
        </authorList>
    </citation>
    <scope>IDENTIFICATION</scope>
</reference>
<dbReference type="GO" id="GO:0015074">
    <property type="term" value="P:DNA integration"/>
    <property type="evidence" value="ECO:0007669"/>
    <property type="project" value="InterPro"/>
</dbReference>
<organism evidence="3 4">
    <name type="scientific">Callorhinchus milii</name>
    <name type="common">Ghost shark</name>
    <dbReference type="NCBI Taxonomy" id="7868"/>
    <lineage>
        <taxon>Eukaryota</taxon>
        <taxon>Metazoa</taxon>
        <taxon>Chordata</taxon>
        <taxon>Craniata</taxon>
        <taxon>Vertebrata</taxon>
        <taxon>Chondrichthyes</taxon>
        <taxon>Holocephali</taxon>
        <taxon>Chimaeriformes</taxon>
        <taxon>Callorhinchidae</taxon>
        <taxon>Callorhinchus</taxon>
    </lineage>
</organism>
<evidence type="ECO:0000259" key="2">
    <source>
        <dbReference type="PROSITE" id="PS50994"/>
    </source>
</evidence>
<proteinExistence type="predicted"/>
<dbReference type="PANTHER" id="PTHR37984:SF5">
    <property type="entry name" value="PROTEIN NYNRIN-LIKE"/>
    <property type="match status" value="1"/>
</dbReference>
<feature type="compositionally biased region" description="Low complexity" evidence="1">
    <location>
        <begin position="393"/>
        <end position="402"/>
    </location>
</feature>
<dbReference type="STRING" id="7868.ENSCMIP00000008292"/>
<dbReference type="InterPro" id="IPR036397">
    <property type="entry name" value="RNaseH_sf"/>
</dbReference>
<evidence type="ECO:0000256" key="1">
    <source>
        <dbReference type="SAM" id="MobiDB-lite"/>
    </source>
</evidence>
<feature type="domain" description="Integrase catalytic" evidence="2">
    <location>
        <begin position="120"/>
        <end position="286"/>
    </location>
</feature>
<dbReference type="SUPFAM" id="SSF53098">
    <property type="entry name" value="Ribonuclease H-like"/>
    <property type="match status" value="1"/>
</dbReference>